<organism evidence="1 2">
    <name type="scientific">Senna tora</name>
    <dbReference type="NCBI Taxonomy" id="362788"/>
    <lineage>
        <taxon>Eukaryota</taxon>
        <taxon>Viridiplantae</taxon>
        <taxon>Streptophyta</taxon>
        <taxon>Embryophyta</taxon>
        <taxon>Tracheophyta</taxon>
        <taxon>Spermatophyta</taxon>
        <taxon>Magnoliopsida</taxon>
        <taxon>eudicotyledons</taxon>
        <taxon>Gunneridae</taxon>
        <taxon>Pentapetalae</taxon>
        <taxon>rosids</taxon>
        <taxon>fabids</taxon>
        <taxon>Fabales</taxon>
        <taxon>Fabaceae</taxon>
        <taxon>Caesalpinioideae</taxon>
        <taxon>Cassia clade</taxon>
        <taxon>Senna</taxon>
    </lineage>
</organism>
<keyword evidence="2" id="KW-1185">Reference proteome</keyword>
<dbReference type="AlphaFoldDB" id="A0A834SSX4"/>
<evidence type="ECO:0000313" key="2">
    <source>
        <dbReference type="Proteomes" id="UP000634136"/>
    </source>
</evidence>
<proteinExistence type="predicted"/>
<reference evidence="1" key="1">
    <citation type="submission" date="2020-09" db="EMBL/GenBank/DDBJ databases">
        <title>Genome-Enabled Discovery of Anthraquinone Biosynthesis in Senna tora.</title>
        <authorList>
            <person name="Kang S.-H."/>
            <person name="Pandey R.P."/>
            <person name="Lee C.-M."/>
            <person name="Sim J.-S."/>
            <person name="Jeong J.-T."/>
            <person name="Choi B.-S."/>
            <person name="Jung M."/>
            <person name="Ginzburg D."/>
            <person name="Zhao K."/>
            <person name="Won S.Y."/>
            <person name="Oh T.-J."/>
            <person name="Yu Y."/>
            <person name="Kim N.-H."/>
            <person name="Lee O.R."/>
            <person name="Lee T.-H."/>
            <person name="Bashyal P."/>
            <person name="Kim T.-S."/>
            <person name="Lee W.-H."/>
            <person name="Kawkins C."/>
            <person name="Kim C.-K."/>
            <person name="Kim J.S."/>
            <person name="Ahn B.O."/>
            <person name="Rhee S.Y."/>
            <person name="Sohng J.K."/>
        </authorList>
    </citation>
    <scope>NUCLEOTIDE SEQUENCE</scope>
    <source>
        <tissue evidence="1">Leaf</tissue>
    </source>
</reference>
<name>A0A834SSX4_9FABA</name>
<dbReference type="Proteomes" id="UP000634136">
    <property type="component" value="Unassembled WGS sequence"/>
</dbReference>
<evidence type="ECO:0000313" key="1">
    <source>
        <dbReference type="EMBL" id="KAF7809379.1"/>
    </source>
</evidence>
<comment type="caution">
    <text evidence="1">The sequence shown here is derived from an EMBL/GenBank/DDBJ whole genome shotgun (WGS) entry which is preliminary data.</text>
</comment>
<dbReference type="EMBL" id="JAAIUW010000011">
    <property type="protein sequence ID" value="KAF7809379.1"/>
    <property type="molecule type" value="Genomic_DNA"/>
</dbReference>
<sequence length="20" mass="2312">MDMVGVQIIFQLRTPQPQPL</sequence>
<protein>
    <submittedName>
        <fullName evidence="1">Uncharacterized protein</fullName>
    </submittedName>
</protein>
<accession>A0A834SSX4</accession>
<gene>
    <name evidence="1" type="ORF">G2W53_036122</name>
</gene>